<dbReference type="HOGENOM" id="CLU_882545_0_0_11"/>
<organism evidence="2 3">
    <name type="scientific">Streptomyces himastatinicus ATCC 53653</name>
    <dbReference type="NCBI Taxonomy" id="457427"/>
    <lineage>
        <taxon>Bacteria</taxon>
        <taxon>Bacillati</taxon>
        <taxon>Actinomycetota</taxon>
        <taxon>Actinomycetes</taxon>
        <taxon>Kitasatosporales</taxon>
        <taxon>Streptomycetaceae</taxon>
        <taxon>Streptomyces</taxon>
        <taxon>Streptomyces violaceusniger group</taxon>
    </lineage>
</organism>
<reference evidence="2 3" key="1">
    <citation type="submission" date="2009-02" db="EMBL/GenBank/DDBJ databases">
        <title>Annotation of Streptomyces hygroscopicus strain ATCC 53653.</title>
        <authorList>
            <consortium name="The Broad Institute Genome Sequencing Platform"/>
            <consortium name="Broad Institute Microbial Sequencing Center"/>
            <person name="Fischbach M."/>
            <person name="Godfrey P."/>
            <person name="Ward D."/>
            <person name="Young S."/>
            <person name="Zeng Q."/>
            <person name="Koehrsen M."/>
            <person name="Alvarado L."/>
            <person name="Berlin A.M."/>
            <person name="Bochicchio J."/>
            <person name="Borenstein D."/>
            <person name="Chapman S.B."/>
            <person name="Chen Z."/>
            <person name="Engels R."/>
            <person name="Freedman E."/>
            <person name="Gellesch M."/>
            <person name="Goldberg J."/>
            <person name="Griggs A."/>
            <person name="Gujja S."/>
            <person name="Heilman E.R."/>
            <person name="Heiman D.I."/>
            <person name="Hepburn T.A."/>
            <person name="Howarth C."/>
            <person name="Jen D."/>
            <person name="Larson L."/>
            <person name="Lewis B."/>
            <person name="Mehta T."/>
            <person name="Park D."/>
            <person name="Pearson M."/>
            <person name="Richards J."/>
            <person name="Roberts A."/>
            <person name="Saif S."/>
            <person name="Shea T.D."/>
            <person name="Shenoy N."/>
            <person name="Sisk P."/>
            <person name="Stolte C."/>
            <person name="Sykes S.N."/>
            <person name="Thomson T."/>
            <person name="Walk T."/>
            <person name="White J."/>
            <person name="Yandava C."/>
            <person name="Straight P."/>
            <person name="Clardy J."/>
            <person name="Hung D."/>
            <person name="Kolter R."/>
            <person name="Mekalanos J."/>
            <person name="Walker S."/>
            <person name="Walsh C.T."/>
            <person name="Wieland-Brown L.C."/>
            <person name="Haas B."/>
            <person name="Nusbaum C."/>
            <person name="Birren B."/>
        </authorList>
    </citation>
    <scope>NUCLEOTIDE SEQUENCE [LARGE SCALE GENOMIC DNA]</scope>
    <source>
        <strain evidence="2 3">ATCC 53653</strain>
    </source>
</reference>
<feature type="compositionally biased region" description="Basic and acidic residues" evidence="1">
    <location>
        <begin position="50"/>
        <end position="64"/>
    </location>
</feature>
<proteinExistence type="predicted"/>
<feature type="region of interest" description="Disordered" evidence="1">
    <location>
        <begin position="50"/>
        <end position="80"/>
    </location>
</feature>
<protein>
    <submittedName>
        <fullName evidence="2">LigA protein</fullName>
    </submittedName>
</protein>
<dbReference type="AlphaFoldDB" id="D9WR46"/>
<evidence type="ECO:0000313" key="3">
    <source>
        <dbReference type="Proteomes" id="UP000003963"/>
    </source>
</evidence>
<evidence type="ECO:0000256" key="1">
    <source>
        <dbReference type="SAM" id="MobiDB-lite"/>
    </source>
</evidence>
<dbReference type="EMBL" id="GG657754">
    <property type="protein sequence ID" value="EFL22023.1"/>
    <property type="molecule type" value="Genomic_DNA"/>
</dbReference>
<dbReference type="Proteomes" id="UP000003963">
    <property type="component" value="Unassembled WGS sequence"/>
</dbReference>
<name>D9WR46_9ACTN</name>
<accession>D9WR46</accession>
<keyword evidence="3" id="KW-1185">Reference proteome</keyword>
<gene>
    <name evidence="2" type="ORF">SSOG_01735</name>
</gene>
<sequence>MTSHALARVGLDPWRPVGSRDRQIKDHFLLETLAALGEHRPREAARLAVAEKRRLTAPEEERPGPGRRPGRRSAAEREGRRLTRCAEVVAGLGYGEPERAHRALEALTRETVGDRAAAGPVASVTAGLLAAGTDPAWSRELLSPADGQDDDGVRSGWKALGPRALVHAARGEYRRADELLLALEEQWGASQPQFFPPGPQYELREALAATLAGVPWWPWSTLAGACAFRPYHLERLSGIRGLIEITMPCPAPDAERLAEARRHLRQLLTGPGWYLALPVLAHLDPDAVRRVRDVVFAHLGLEVSPDLPQPPPAPA</sequence>
<evidence type="ECO:0000313" key="2">
    <source>
        <dbReference type="EMBL" id="EFL22023.1"/>
    </source>
</evidence>